<accession>S9TJE0</accession>
<evidence type="ECO:0000313" key="3">
    <source>
        <dbReference type="Proteomes" id="UP000015350"/>
    </source>
</evidence>
<dbReference type="RefSeq" id="WP_021131624.1">
    <property type="nucleotide sequence ID" value="NZ_AQPH01000016.1"/>
</dbReference>
<dbReference type="AlphaFoldDB" id="S9TJE0"/>
<comment type="caution">
    <text evidence="2">The sequence shown here is derived from an EMBL/GenBank/DDBJ whole genome shotgun (WGS) entry which is preliminary data.</text>
</comment>
<protein>
    <recommendedName>
        <fullName evidence="4">Outer membrane protein beta-barrel domain-containing protein</fullName>
    </recommendedName>
</protein>
<evidence type="ECO:0000313" key="2">
    <source>
        <dbReference type="EMBL" id="EPY02366.1"/>
    </source>
</evidence>
<name>S9TJE0_MAGFU</name>
<keyword evidence="1" id="KW-0732">Signal</keyword>
<feature type="chain" id="PRO_5004557359" description="Outer membrane protein beta-barrel domain-containing protein" evidence="1">
    <location>
        <begin position="24"/>
        <end position="270"/>
    </location>
</feature>
<dbReference type="OrthoDB" id="7355177at2"/>
<evidence type="ECO:0008006" key="4">
    <source>
        <dbReference type="Google" id="ProtNLM"/>
    </source>
</evidence>
<organism evidence="2 3">
    <name type="scientific">Magnetospirillum fulvum MGU-K5</name>
    <dbReference type="NCBI Taxonomy" id="1316936"/>
    <lineage>
        <taxon>Bacteria</taxon>
        <taxon>Pseudomonadati</taxon>
        <taxon>Pseudomonadota</taxon>
        <taxon>Alphaproteobacteria</taxon>
        <taxon>Rhodospirillales</taxon>
        <taxon>Rhodospirillaceae</taxon>
        <taxon>Magnetospirillum</taxon>
    </lineage>
</organism>
<dbReference type="Proteomes" id="UP000015350">
    <property type="component" value="Unassembled WGS sequence"/>
</dbReference>
<proteinExistence type="predicted"/>
<dbReference type="STRING" id="1316936.K678_06345"/>
<feature type="signal peptide" evidence="1">
    <location>
        <begin position="1"/>
        <end position="23"/>
    </location>
</feature>
<evidence type="ECO:0000256" key="1">
    <source>
        <dbReference type="SAM" id="SignalP"/>
    </source>
</evidence>
<reference evidence="2 3" key="1">
    <citation type="submission" date="2013-04" db="EMBL/GenBank/DDBJ databases">
        <authorList>
            <person name="Kuznetsov B."/>
            <person name="Ivanovsky R."/>
        </authorList>
    </citation>
    <scope>NUCLEOTIDE SEQUENCE [LARGE SCALE GENOMIC DNA]</scope>
    <source>
        <strain evidence="2 3">MGU-K5</strain>
    </source>
</reference>
<dbReference type="eggNOG" id="ENOG5032YY3">
    <property type="taxonomic scope" value="Bacteria"/>
</dbReference>
<dbReference type="EMBL" id="AQPH01000016">
    <property type="protein sequence ID" value="EPY02366.1"/>
    <property type="molecule type" value="Genomic_DNA"/>
</dbReference>
<sequence length="270" mass="27410">MQTGKTVLVAFAALGATASVALADGVKSDAAVSAPSVTVMGIAGSASGKATGGGAASVALPVTDRIGVQVDGALTNAGGTGGMDAGLHLFTRDPNAYLAGGTFEWSRFGSTNAYRYGVELAAYLGDVTLGTTGGIQRGGANHATTTAGYAAVQADYYLFDTLKTSVSFGGYSNYRAVLALVEWQPVNDTPLSLFTEGGASVAHEHRGIVLAGVRYTFGAPNSTIKDRDRHGDPEVFLQSGIASSNLMGNTKAFEPAVTPAAPQPAPFNPI</sequence>
<gene>
    <name evidence="2" type="ORF">K678_06345</name>
</gene>